<reference evidence="2" key="3">
    <citation type="submission" date="2023-05" db="EMBL/GenBank/DDBJ databases">
        <authorList>
            <person name="Smith C.H."/>
        </authorList>
    </citation>
    <scope>NUCLEOTIDE SEQUENCE</scope>
    <source>
        <strain evidence="2">CHS0354</strain>
        <tissue evidence="2">Mantle</tissue>
    </source>
</reference>
<reference evidence="2" key="1">
    <citation type="journal article" date="2021" name="Genome Biol. Evol.">
        <title>A High-Quality Reference Genome for a Parasitic Bivalve with Doubly Uniparental Inheritance (Bivalvia: Unionida).</title>
        <authorList>
            <person name="Smith C.H."/>
        </authorList>
    </citation>
    <scope>NUCLEOTIDE SEQUENCE</scope>
    <source>
        <strain evidence="2">CHS0354</strain>
    </source>
</reference>
<sequence length="81" mass="9068">MKAQKSFWRPRTSGGLVFGHSNASGARGKSLVPSPPPSDEVNKYFRSKEYLSPSLRPYRRNTCDISLKNNGVKLKDPMNTL</sequence>
<organism evidence="2 3">
    <name type="scientific">Potamilus streckersoni</name>
    <dbReference type="NCBI Taxonomy" id="2493646"/>
    <lineage>
        <taxon>Eukaryota</taxon>
        <taxon>Metazoa</taxon>
        <taxon>Spiralia</taxon>
        <taxon>Lophotrochozoa</taxon>
        <taxon>Mollusca</taxon>
        <taxon>Bivalvia</taxon>
        <taxon>Autobranchia</taxon>
        <taxon>Heteroconchia</taxon>
        <taxon>Palaeoheterodonta</taxon>
        <taxon>Unionida</taxon>
        <taxon>Unionoidea</taxon>
        <taxon>Unionidae</taxon>
        <taxon>Ambleminae</taxon>
        <taxon>Lampsilini</taxon>
        <taxon>Potamilus</taxon>
    </lineage>
</organism>
<dbReference type="EMBL" id="JAEAOA010000568">
    <property type="protein sequence ID" value="KAK3610399.1"/>
    <property type="molecule type" value="Genomic_DNA"/>
</dbReference>
<keyword evidence="3" id="KW-1185">Reference proteome</keyword>
<dbReference type="Proteomes" id="UP001195483">
    <property type="component" value="Unassembled WGS sequence"/>
</dbReference>
<name>A0AAE0TI51_9BIVA</name>
<protein>
    <submittedName>
        <fullName evidence="2">Uncharacterized protein</fullName>
    </submittedName>
</protein>
<gene>
    <name evidence="2" type="ORF">CHS0354_008687</name>
</gene>
<evidence type="ECO:0000256" key="1">
    <source>
        <dbReference type="SAM" id="MobiDB-lite"/>
    </source>
</evidence>
<feature type="region of interest" description="Disordered" evidence="1">
    <location>
        <begin position="1"/>
        <end position="39"/>
    </location>
</feature>
<proteinExistence type="predicted"/>
<accession>A0AAE0TI51</accession>
<comment type="caution">
    <text evidence="2">The sequence shown here is derived from an EMBL/GenBank/DDBJ whole genome shotgun (WGS) entry which is preliminary data.</text>
</comment>
<evidence type="ECO:0000313" key="2">
    <source>
        <dbReference type="EMBL" id="KAK3610399.1"/>
    </source>
</evidence>
<reference evidence="2" key="2">
    <citation type="journal article" date="2021" name="Genome Biol. Evol.">
        <title>Developing a high-quality reference genome for a parasitic bivalve with doubly uniparental inheritance (Bivalvia: Unionida).</title>
        <authorList>
            <person name="Smith C.H."/>
        </authorList>
    </citation>
    <scope>NUCLEOTIDE SEQUENCE</scope>
    <source>
        <strain evidence="2">CHS0354</strain>
        <tissue evidence="2">Mantle</tissue>
    </source>
</reference>
<dbReference type="AlphaFoldDB" id="A0AAE0TI51"/>
<evidence type="ECO:0000313" key="3">
    <source>
        <dbReference type="Proteomes" id="UP001195483"/>
    </source>
</evidence>